<accession>A0ABQ4A398</accession>
<keyword evidence="1" id="KW-1133">Transmembrane helix</keyword>
<dbReference type="Proteomes" id="UP000603200">
    <property type="component" value="Unassembled WGS sequence"/>
</dbReference>
<comment type="caution">
    <text evidence="2">The sequence shown here is derived from an EMBL/GenBank/DDBJ whole genome shotgun (WGS) entry which is preliminary data.</text>
</comment>
<organism evidence="2 3">
    <name type="scientific">Winogradskya humida</name>
    <dbReference type="NCBI Taxonomy" id="113566"/>
    <lineage>
        <taxon>Bacteria</taxon>
        <taxon>Bacillati</taxon>
        <taxon>Actinomycetota</taxon>
        <taxon>Actinomycetes</taxon>
        <taxon>Micromonosporales</taxon>
        <taxon>Micromonosporaceae</taxon>
        <taxon>Winogradskya</taxon>
    </lineage>
</organism>
<evidence type="ECO:0000313" key="3">
    <source>
        <dbReference type="Proteomes" id="UP000603200"/>
    </source>
</evidence>
<keyword evidence="1" id="KW-0472">Membrane</keyword>
<gene>
    <name evidence="2" type="ORF">Ahu01nite_084320</name>
</gene>
<proteinExistence type="predicted"/>
<evidence type="ECO:0008006" key="4">
    <source>
        <dbReference type="Google" id="ProtNLM"/>
    </source>
</evidence>
<reference evidence="2 3" key="1">
    <citation type="submission" date="2021-01" db="EMBL/GenBank/DDBJ databases">
        <title>Whole genome shotgun sequence of Actinoplanes humidus NBRC 14915.</title>
        <authorList>
            <person name="Komaki H."/>
            <person name="Tamura T."/>
        </authorList>
    </citation>
    <scope>NUCLEOTIDE SEQUENCE [LARGE SCALE GENOMIC DNA]</scope>
    <source>
        <strain evidence="2 3">NBRC 14915</strain>
    </source>
</reference>
<dbReference type="EMBL" id="BOMN01000118">
    <property type="protein sequence ID" value="GIE25330.1"/>
    <property type="molecule type" value="Genomic_DNA"/>
</dbReference>
<sequence length="202" mass="21094">MGYGRADITDPGRAVTLPRVLGGKIDKRLRGSTSSRVVWPRLSRRQGMVLGGGLAGLLVIALLVWALWPEPEAEPRPREYTDATACLLTDADGVAGAGAAPVWAGMQQASRETSGQVRYLAVGGEQTVENARTFVGTLILGRCTVIVAAPGIADGAVRAVAGDHLNQQFMVVDGDAPEGPNVVLVGVGEVAATLRDRLSTQN</sequence>
<name>A0ABQ4A398_9ACTN</name>
<feature type="transmembrane region" description="Helical" evidence="1">
    <location>
        <begin position="49"/>
        <end position="68"/>
    </location>
</feature>
<protein>
    <recommendedName>
        <fullName evidence="4">LytR cell envelope-related transcriptional attenuator</fullName>
    </recommendedName>
</protein>
<evidence type="ECO:0000313" key="2">
    <source>
        <dbReference type="EMBL" id="GIE25330.1"/>
    </source>
</evidence>
<evidence type="ECO:0000256" key="1">
    <source>
        <dbReference type="SAM" id="Phobius"/>
    </source>
</evidence>
<dbReference type="Gene3D" id="3.40.50.2300">
    <property type="match status" value="1"/>
</dbReference>
<keyword evidence="1" id="KW-0812">Transmembrane</keyword>
<keyword evidence="3" id="KW-1185">Reference proteome</keyword>